<dbReference type="InterPro" id="IPR021272">
    <property type="entry name" value="DUF2851"/>
</dbReference>
<keyword evidence="2" id="KW-1185">Reference proteome</keyword>
<dbReference type="RefSeq" id="WP_377504531.1">
    <property type="nucleotide sequence ID" value="NZ_JBHULU010000010.1"/>
</dbReference>
<dbReference type="Pfam" id="PF11013">
    <property type="entry name" value="DUF2851"/>
    <property type="match status" value="1"/>
</dbReference>
<dbReference type="EMBL" id="JBHULU010000010">
    <property type="protein sequence ID" value="MFD2513622.1"/>
    <property type="molecule type" value="Genomic_DNA"/>
</dbReference>
<evidence type="ECO:0000313" key="2">
    <source>
        <dbReference type="Proteomes" id="UP001597544"/>
    </source>
</evidence>
<evidence type="ECO:0000313" key="1">
    <source>
        <dbReference type="EMBL" id="MFD2513622.1"/>
    </source>
</evidence>
<gene>
    <name evidence="1" type="ORF">ACFSRY_07070</name>
</gene>
<protein>
    <submittedName>
        <fullName evidence="1">DUF2851 family protein</fullName>
    </submittedName>
</protein>
<proteinExistence type="predicted"/>
<name>A0ABW5IJ10_9BACT</name>
<comment type="caution">
    <text evidence="1">The sequence shown here is derived from an EMBL/GenBank/DDBJ whole genome shotgun (WGS) entry which is preliminary data.</text>
</comment>
<accession>A0ABW5IJ10</accession>
<sequence>MKEDFLHYIWRHQYFSKSGLATVGGEEVQVLRTGFYNTDAGPDFREALVKIGNVEWSGSVEVHISASDWYKHQHQTDAKYDQVVLHVVWEADKAVYRQDHSLVPVLELKSRVDLALLQRYEKLQQSQAVIPCAAFWAYVPEVTKLSMMERSLIERLELKGEEVLQVYKGYGNDWEQTAYHTLLRSFGFKTNQQAFELLAKALPQKAIRQHQPSQFQLEALLFGQAGFLKDAEDEYASQLQKEYIFLSHKYKLQSLAMQPHQWNFLRMRPANFPTMRLAQLAAVLHQQSAVFAVLLDTTASKEYESWFRAPVSSYWQQHYMFGRAVKNNQVGMGKSSAQNLIINAVVPLLAAYASYSGNRDYLEKAITLLELVKEESNQYTRKYEELGWKLKSAADNQAALGLYKLYCAPVNCLHCGVGNKLMKQKTGSA</sequence>
<organism evidence="1 2">
    <name type="scientific">Pontibacter locisalis</name>
    <dbReference type="NCBI Taxonomy" id="1719035"/>
    <lineage>
        <taxon>Bacteria</taxon>
        <taxon>Pseudomonadati</taxon>
        <taxon>Bacteroidota</taxon>
        <taxon>Cytophagia</taxon>
        <taxon>Cytophagales</taxon>
        <taxon>Hymenobacteraceae</taxon>
        <taxon>Pontibacter</taxon>
    </lineage>
</organism>
<dbReference type="Proteomes" id="UP001597544">
    <property type="component" value="Unassembled WGS sequence"/>
</dbReference>
<reference evidence="2" key="1">
    <citation type="journal article" date="2019" name="Int. J. Syst. Evol. Microbiol.">
        <title>The Global Catalogue of Microorganisms (GCM) 10K type strain sequencing project: providing services to taxonomists for standard genome sequencing and annotation.</title>
        <authorList>
            <consortium name="The Broad Institute Genomics Platform"/>
            <consortium name="The Broad Institute Genome Sequencing Center for Infectious Disease"/>
            <person name="Wu L."/>
            <person name="Ma J."/>
        </authorList>
    </citation>
    <scope>NUCLEOTIDE SEQUENCE [LARGE SCALE GENOMIC DNA]</scope>
    <source>
        <strain evidence="2">KCTC 42498</strain>
    </source>
</reference>